<dbReference type="Gene3D" id="1.10.10.10">
    <property type="entry name" value="Winged helix-like DNA-binding domain superfamily/Winged helix DNA-binding domain"/>
    <property type="match status" value="1"/>
</dbReference>
<dbReference type="Pfam" id="PF00126">
    <property type="entry name" value="HTH_1"/>
    <property type="match status" value="1"/>
</dbReference>
<keyword evidence="2" id="KW-0805">Transcription regulation</keyword>
<dbReference type="PANTHER" id="PTHR30419">
    <property type="entry name" value="HTH-TYPE TRANSCRIPTIONAL REGULATOR YBHD"/>
    <property type="match status" value="1"/>
</dbReference>
<dbReference type="GO" id="GO:0005829">
    <property type="term" value="C:cytosol"/>
    <property type="evidence" value="ECO:0007669"/>
    <property type="project" value="TreeGrafter"/>
</dbReference>
<dbReference type="EMBL" id="CP000085">
    <property type="protein sequence ID" value="ABC33970.1"/>
    <property type="molecule type" value="Genomic_DNA"/>
</dbReference>
<sequence>MQSNKRMDQSFQVNLNRLRYFHAILEHGSIRAAAERLNTAPSVVSRQLQLLESEIGAPLFERRQHGMIATEAATLLVEYTHACRIGLEQFHESLHGELRGRVEIALTVGYVEDLMDSVVTEFLHRHPHVAVELNVRTADGVVDDVLRKRAHIGLTYNPSLPPEIRECLSVAHPTFLAVAPAHPLVKRGGPLELRDAVRYPLALMPAPYFGVGQIVHTVAHAENIPLAPRLVTNSVPAMRRFVRSGNGVAFLTRLLIEDDLQRGEIVALRMRNPLFNSPCGKVLVHNERALPRAANEILARIVRDLPSFKS</sequence>
<accession>Q2T2X4</accession>
<dbReference type="InterPro" id="IPR050950">
    <property type="entry name" value="HTH-type_LysR_regulators"/>
</dbReference>
<dbReference type="PANTHER" id="PTHR30419:SF8">
    <property type="entry name" value="NITROGEN ASSIMILATION TRANSCRIPTIONAL ACTIVATOR-RELATED"/>
    <property type="match status" value="1"/>
</dbReference>
<dbReference type="SUPFAM" id="SSF53850">
    <property type="entry name" value="Periplasmic binding protein-like II"/>
    <property type="match status" value="1"/>
</dbReference>
<dbReference type="SUPFAM" id="SSF46785">
    <property type="entry name" value="Winged helix' DNA-binding domain"/>
    <property type="match status" value="1"/>
</dbReference>
<reference evidence="6 7" key="1">
    <citation type="journal article" date="2005" name="BMC Genomics">
        <title>Bacterial genome adaptation to niches: divergence of the potential virulence genes in three Burkholderia species of different survival strategies.</title>
        <authorList>
            <person name="Kim H.S."/>
            <person name="Schell M.A."/>
            <person name="Yu Y."/>
            <person name="Ulrich R.L."/>
            <person name="Sarria S.H."/>
            <person name="Nierman W.C."/>
            <person name="DeShazer D."/>
        </authorList>
    </citation>
    <scope>NUCLEOTIDE SEQUENCE [LARGE SCALE GENOMIC DNA]</scope>
    <source>
        <strain evidence="7">ATCC 700388 / DSM 13276 / CCUG 48851 / CIP 106301 / E264</strain>
    </source>
</reference>
<evidence type="ECO:0000256" key="2">
    <source>
        <dbReference type="ARBA" id="ARBA00023015"/>
    </source>
</evidence>
<dbReference type="Proteomes" id="UP000001930">
    <property type="component" value="Chromosome II"/>
</dbReference>
<dbReference type="AlphaFoldDB" id="Q2T2X4"/>
<comment type="similarity">
    <text evidence="1">Belongs to the LysR transcriptional regulatory family.</text>
</comment>
<evidence type="ECO:0000256" key="3">
    <source>
        <dbReference type="ARBA" id="ARBA00023125"/>
    </source>
</evidence>
<keyword evidence="3" id="KW-0238">DNA-binding</keyword>
<evidence type="ECO:0000313" key="7">
    <source>
        <dbReference type="Proteomes" id="UP000001930"/>
    </source>
</evidence>
<protein>
    <submittedName>
        <fullName evidence="6">Nitrogen assimilation regulatory protein Nac, putative</fullName>
    </submittedName>
</protein>
<dbReference type="Gene3D" id="3.40.190.290">
    <property type="match status" value="1"/>
</dbReference>
<dbReference type="InterPro" id="IPR000847">
    <property type="entry name" value="LysR_HTH_N"/>
</dbReference>
<dbReference type="InterPro" id="IPR005119">
    <property type="entry name" value="LysR_subst-bd"/>
</dbReference>
<evidence type="ECO:0000256" key="1">
    <source>
        <dbReference type="ARBA" id="ARBA00009437"/>
    </source>
</evidence>
<dbReference type="HOGENOM" id="CLU_039613_6_0_4"/>
<proteinExistence type="inferred from homology"/>
<name>Q2T2X4_BURTA</name>
<evidence type="ECO:0000259" key="5">
    <source>
        <dbReference type="PROSITE" id="PS50931"/>
    </source>
</evidence>
<evidence type="ECO:0000313" key="6">
    <source>
        <dbReference type="EMBL" id="ABC33970.1"/>
    </source>
</evidence>
<dbReference type="InterPro" id="IPR036388">
    <property type="entry name" value="WH-like_DNA-bd_sf"/>
</dbReference>
<dbReference type="Pfam" id="PF03466">
    <property type="entry name" value="LysR_substrate"/>
    <property type="match status" value="1"/>
</dbReference>
<gene>
    <name evidence="6" type="ordered locus">BTH_II2287</name>
</gene>
<evidence type="ECO:0000256" key="4">
    <source>
        <dbReference type="ARBA" id="ARBA00023163"/>
    </source>
</evidence>
<dbReference type="GO" id="GO:0003677">
    <property type="term" value="F:DNA binding"/>
    <property type="evidence" value="ECO:0007669"/>
    <property type="project" value="UniProtKB-KW"/>
</dbReference>
<dbReference type="InterPro" id="IPR036390">
    <property type="entry name" value="WH_DNA-bd_sf"/>
</dbReference>
<keyword evidence="7" id="KW-1185">Reference proteome</keyword>
<keyword evidence="4" id="KW-0804">Transcription</keyword>
<dbReference type="KEGG" id="bte:BTH_II2287"/>
<dbReference type="GO" id="GO:0003700">
    <property type="term" value="F:DNA-binding transcription factor activity"/>
    <property type="evidence" value="ECO:0007669"/>
    <property type="project" value="InterPro"/>
</dbReference>
<feature type="domain" description="HTH lysR-type" evidence="5">
    <location>
        <begin position="13"/>
        <end position="70"/>
    </location>
</feature>
<dbReference type="PROSITE" id="PS50931">
    <property type="entry name" value="HTH_LYSR"/>
    <property type="match status" value="1"/>
</dbReference>
<organism evidence="6 7">
    <name type="scientific">Burkholderia thailandensis (strain ATCC 700388 / DSM 13276 / CCUG 48851 / CIP 106301 / E264)</name>
    <dbReference type="NCBI Taxonomy" id="271848"/>
    <lineage>
        <taxon>Bacteria</taxon>
        <taxon>Pseudomonadati</taxon>
        <taxon>Pseudomonadota</taxon>
        <taxon>Betaproteobacteria</taxon>
        <taxon>Burkholderiales</taxon>
        <taxon>Burkholderiaceae</taxon>
        <taxon>Burkholderia</taxon>
        <taxon>pseudomallei group</taxon>
    </lineage>
</organism>